<dbReference type="STRING" id="1077348.A0A2G8RR02"/>
<accession>A0A2G8RR02</accession>
<dbReference type="EMBL" id="AYKW01000067">
    <property type="protein sequence ID" value="PIL23937.1"/>
    <property type="molecule type" value="Genomic_DNA"/>
</dbReference>
<dbReference type="AlphaFoldDB" id="A0A2G8RR02"/>
<evidence type="ECO:0000256" key="1">
    <source>
        <dbReference type="SAM" id="MobiDB-lite"/>
    </source>
</evidence>
<gene>
    <name evidence="2" type="ORF">GSI_13688</name>
</gene>
<dbReference type="Proteomes" id="UP000230002">
    <property type="component" value="Unassembled WGS sequence"/>
</dbReference>
<feature type="compositionally biased region" description="Acidic residues" evidence="1">
    <location>
        <begin position="365"/>
        <end position="374"/>
    </location>
</feature>
<evidence type="ECO:0000313" key="3">
    <source>
        <dbReference type="Proteomes" id="UP000230002"/>
    </source>
</evidence>
<feature type="compositionally biased region" description="Basic and acidic residues" evidence="1">
    <location>
        <begin position="289"/>
        <end position="299"/>
    </location>
</feature>
<organism evidence="2 3">
    <name type="scientific">Ganoderma sinense ZZ0214-1</name>
    <dbReference type="NCBI Taxonomy" id="1077348"/>
    <lineage>
        <taxon>Eukaryota</taxon>
        <taxon>Fungi</taxon>
        <taxon>Dikarya</taxon>
        <taxon>Basidiomycota</taxon>
        <taxon>Agaricomycotina</taxon>
        <taxon>Agaricomycetes</taxon>
        <taxon>Polyporales</taxon>
        <taxon>Polyporaceae</taxon>
        <taxon>Ganoderma</taxon>
    </lineage>
</organism>
<keyword evidence="3" id="KW-1185">Reference proteome</keyword>
<feature type="region of interest" description="Disordered" evidence="1">
    <location>
        <begin position="259"/>
        <end position="402"/>
    </location>
</feature>
<evidence type="ECO:0000313" key="2">
    <source>
        <dbReference type="EMBL" id="PIL23937.1"/>
    </source>
</evidence>
<comment type="caution">
    <text evidence="2">The sequence shown here is derived from an EMBL/GenBank/DDBJ whole genome shotgun (WGS) entry which is preliminary data.</text>
</comment>
<reference evidence="2 3" key="1">
    <citation type="journal article" date="2015" name="Sci. Rep.">
        <title>Chromosome-level genome map provides insights into diverse defense mechanisms in the medicinal fungus Ganoderma sinense.</title>
        <authorList>
            <person name="Zhu Y."/>
            <person name="Xu J."/>
            <person name="Sun C."/>
            <person name="Zhou S."/>
            <person name="Xu H."/>
            <person name="Nelson D.R."/>
            <person name="Qian J."/>
            <person name="Song J."/>
            <person name="Luo H."/>
            <person name="Xiang L."/>
            <person name="Li Y."/>
            <person name="Xu Z."/>
            <person name="Ji A."/>
            <person name="Wang L."/>
            <person name="Lu S."/>
            <person name="Hayward A."/>
            <person name="Sun W."/>
            <person name="Li X."/>
            <person name="Schwartz D.C."/>
            <person name="Wang Y."/>
            <person name="Chen S."/>
        </authorList>
    </citation>
    <scope>NUCLEOTIDE SEQUENCE [LARGE SCALE GENOMIC DNA]</scope>
    <source>
        <strain evidence="2 3">ZZ0214-1</strain>
    </source>
</reference>
<feature type="compositionally biased region" description="Polar residues" evidence="1">
    <location>
        <begin position="337"/>
        <end position="349"/>
    </location>
</feature>
<name>A0A2G8RR02_9APHY</name>
<protein>
    <submittedName>
        <fullName evidence="2">Uncharacterized protein</fullName>
    </submittedName>
</protein>
<sequence length="402" mass="44958">MDAEENLLKKYKKHPFAEGLLPFRPTLKELGTAFSCVSAKQEGRQRWVISDKKTGKPAIFSHAALFAQGDDIETGNFVPSNEEFPNGLEEKFAQRRANTRCFYTYVLDTYADLSLFEGQWILDDYMKTVKGFNSTSLPRRSYMSGQDPKYRSRFWMQTPIFLRREPDKDGANIDHLHPWVVQADHQSKLFRANPDRPRVWVKDGDKILPISECDPSVLQRGDLVAISFTITYHITKTNWFLQYHPVDVLVLRQTEGDPTDYSSPTLDLTSRPAPTLKQVTYVDSDSDDERPSKRLKTGDELGGSSSSNAREECGTEGSKSSHGGEGDDGSSEAAMRTQPSDTLASSADNAQEFVEGSSKQGGLGEEGEIPDYEIVDVTTQEGEKLATRSTSGKSSRLGRKRT</sequence>
<dbReference type="OrthoDB" id="2747971at2759"/>
<proteinExistence type="predicted"/>